<dbReference type="STRING" id="403935.SAMN05216481_107138"/>
<gene>
    <name evidence="3" type="ORF">SAMN05216481_107138</name>
</gene>
<feature type="transmembrane region" description="Helical" evidence="2">
    <location>
        <begin position="91"/>
        <end position="114"/>
    </location>
</feature>
<evidence type="ECO:0000256" key="2">
    <source>
        <dbReference type="SAM" id="Phobius"/>
    </source>
</evidence>
<feature type="compositionally biased region" description="Basic and acidic residues" evidence="1">
    <location>
        <begin position="1"/>
        <end position="11"/>
    </location>
</feature>
<dbReference type="EMBL" id="FOET01000007">
    <property type="protein sequence ID" value="SEQ40259.1"/>
    <property type="molecule type" value="Genomic_DNA"/>
</dbReference>
<feature type="region of interest" description="Disordered" evidence="1">
    <location>
        <begin position="1"/>
        <end position="20"/>
    </location>
</feature>
<dbReference type="Proteomes" id="UP000199055">
    <property type="component" value="Unassembled WGS sequence"/>
</dbReference>
<dbReference type="AlphaFoldDB" id="A0A1H9FR92"/>
<dbReference type="RefSeq" id="WP_245770121.1">
    <property type="nucleotide sequence ID" value="NZ_FOET01000007.1"/>
</dbReference>
<evidence type="ECO:0000313" key="4">
    <source>
        <dbReference type="Proteomes" id="UP000199055"/>
    </source>
</evidence>
<evidence type="ECO:0000256" key="1">
    <source>
        <dbReference type="SAM" id="MobiDB-lite"/>
    </source>
</evidence>
<reference evidence="3 4" key="1">
    <citation type="submission" date="2016-10" db="EMBL/GenBank/DDBJ databases">
        <authorList>
            <person name="de Groot N.N."/>
        </authorList>
    </citation>
    <scope>NUCLEOTIDE SEQUENCE [LARGE SCALE GENOMIC DNA]</scope>
    <source>
        <strain evidence="3 4">CGMCC 4.3519</strain>
    </source>
</reference>
<dbReference type="Pfam" id="PF25637">
    <property type="entry name" value="DUF7942"/>
    <property type="match status" value="1"/>
</dbReference>
<name>A0A1H9FR92_9ACTN</name>
<proteinExistence type="predicted"/>
<keyword evidence="2" id="KW-1133">Transmembrane helix</keyword>
<evidence type="ECO:0000313" key="3">
    <source>
        <dbReference type="EMBL" id="SEQ40259.1"/>
    </source>
</evidence>
<accession>A0A1H9FR92</accession>
<keyword evidence="2" id="KW-0472">Membrane</keyword>
<feature type="transmembrane region" description="Helical" evidence="2">
    <location>
        <begin position="38"/>
        <end position="58"/>
    </location>
</feature>
<protein>
    <submittedName>
        <fullName evidence="3">Uncharacterized protein</fullName>
    </submittedName>
</protein>
<organism evidence="3 4">
    <name type="scientific">Streptomyces radiopugnans</name>
    <dbReference type="NCBI Taxonomy" id="403935"/>
    <lineage>
        <taxon>Bacteria</taxon>
        <taxon>Bacillati</taxon>
        <taxon>Actinomycetota</taxon>
        <taxon>Actinomycetes</taxon>
        <taxon>Kitasatosporales</taxon>
        <taxon>Streptomycetaceae</taxon>
        <taxon>Streptomyces</taxon>
    </lineage>
</organism>
<sequence>MAVHDGTRGNGDRGGNGSGKGRLPLRVGGVADNWPARIYLAVCAALVLWVVLDAAVLPHEDASMAGVWPVAATAPTSLLALAVPLPDGPVGAALLLGLVSLAAVVNAWVFSAVLRRVRTRTAHA</sequence>
<dbReference type="NCBIfam" id="NF046119">
    <property type="entry name" value="memb_SCO4225"/>
    <property type="match status" value="1"/>
</dbReference>
<dbReference type="InterPro" id="IPR057702">
    <property type="entry name" value="DUF7942"/>
</dbReference>
<keyword evidence="2" id="KW-0812">Transmembrane</keyword>
<keyword evidence="4" id="KW-1185">Reference proteome</keyword>